<dbReference type="InterPro" id="IPR006675">
    <property type="entry name" value="HDIG_dom"/>
</dbReference>
<evidence type="ECO:0000313" key="2">
    <source>
        <dbReference type="EMBL" id="MCK7594926.1"/>
    </source>
</evidence>
<dbReference type="Gene3D" id="1.10.3210.10">
    <property type="entry name" value="Hypothetical protein af1432"/>
    <property type="match status" value="1"/>
</dbReference>
<dbReference type="InterPro" id="IPR021812">
    <property type="entry name" value="DUF3391"/>
</dbReference>
<sequence length="430" mass="47349">MADLPALQPEQLCVGLYVHLDLSWMEHPFAFNRFKIRNAAQIETLHRLGLKQIRYDPARSEAEPLPLAHAQEALAEAVAPKAPPPPPPEELKAMAEKQARVERLGRLRSRIAEVEKTFTRAADKLRQITRVMHSRPEEAASQGDALVSELLDTLLAEGDTQIHSMSQSLGEDVYFHSLNVSVLALTLGKALKLRRDELHQLGMAALFHDIGQGELPGTLFGKREPLNKSEQALYETHVKIGVGIAQKVGLSKPAVTAIAQHHERLDGSGYPLKIGGAEIGLFGRILGLINAYDNQCNPHDISRAVTPHEALAQLFAKQRHALDERLMRLLIRTLGVYPPGTLVRLSDERFGMVVSVNAQQALRPQVLVYDPDIPQEAALILDLQAEEGLSIAEGLRPVLVPGDVRAYLNPRQRVTYYVESRKAAPPASGG</sequence>
<dbReference type="Pfam" id="PF11871">
    <property type="entry name" value="DUF3391"/>
    <property type="match status" value="1"/>
</dbReference>
<evidence type="ECO:0000259" key="1">
    <source>
        <dbReference type="PROSITE" id="PS51832"/>
    </source>
</evidence>
<dbReference type="SUPFAM" id="SSF109604">
    <property type="entry name" value="HD-domain/PDEase-like"/>
    <property type="match status" value="1"/>
</dbReference>
<organism evidence="2 3">
    <name type="scientific">Pseudomarimonas salicorniae</name>
    <dbReference type="NCBI Taxonomy" id="2933270"/>
    <lineage>
        <taxon>Bacteria</taxon>
        <taxon>Pseudomonadati</taxon>
        <taxon>Pseudomonadota</taxon>
        <taxon>Gammaproteobacteria</taxon>
        <taxon>Lysobacterales</taxon>
        <taxon>Lysobacteraceae</taxon>
        <taxon>Pseudomarimonas</taxon>
    </lineage>
</organism>
<keyword evidence="3" id="KW-1185">Reference proteome</keyword>
<dbReference type="NCBIfam" id="TIGR00277">
    <property type="entry name" value="HDIG"/>
    <property type="match status" value="1"/>
</dbReference>
<dbReference type="EMBL" id="JALNMH010000012">
    <property type="protein sequence ID" value="MCK7594926.1"/>
    <property type="molecule type" value="Genomic_DNA"/>
</dbReference>
<reference evidence="2" key="1">
    <citation type="submission" date="2022-04" db="EMBL/GenBank/DDBJ databases">
        <title>Lysobacter sp. CAU 1642 isolated from sea sand.</title>
        <authorList>
            <person name="Kim W."/>
        </authorList>
    </citation>
    <scope>NUCLEOTIDE SEQUENCE</scope>
    <source>
        <strain evidence="2">CAU 1642</strain>
    </source>
</reference>
<dbReference type="Proteomes" id="UP001431449">
    <property type="component" value="Unassembled WGS sequence"/>
</dbReference>
<dbReference type="RefSeq" id="WP_248210617.1">
    <property type="nucleotide sequence ID" value="NZ_JALNMH010000012.1"/>
</dbReference>
<dbReference type="Pfam" id="PF13487">
    <property type="entry name" value="HD_5"/>
    <property type="match status" value="1"/>
</dbReference>
<proteinExistence type="predicted"/>
<gene>
    <name evidence="2" type="ORF">M0G41_14755</name>
</gene>
<accession>A0ABT0GK54</accession>
<evidence type="ECO:0000313" key="3">
    <source>
        <dbReference type="Proteomes" id="UP001431449"/>
    </source>
</evidence>
<comment type="caution">
    <text evidence="2">The sequence shown here is derived from an EMBL/GenBank/DDBJ whole genome shotgun (WGS) entry which is preliminary data.</text>
</comment>
<name>A0ABT0GK54_9GAMM</name>
<dbReference type="InterPro" id="IPR003607">
    <property type="entry name" value="HD/PDEase_dom"/>
</dbReference>
<dbReference type="PROSITE" id="PS51832">
    <property type="entry name" value="HD_GYP"/>
    <property type="match status" value="1"/>
</dbReference>
<dbReference type="PANTHER" id="PTHR43155:SF2">
    <property type="entry name" value="CYCLIC DI-GMP PHOSPHODIESTERASE PA4108"/>
    <property type="match status" value="1"/>
</dbReference>
<protein>
    <submittedName>
        <fullName evidence="2">DUF3391 domain-containing protein</fullName>
    </submittedName>
</protein>
<dbReference type="CDD" id="cd00077">
    <property type="entry name" value="HDc"/>
    <property type="match status" value="1"/>
</dbReference>
<feature type="domain" description="HD-GYP" evidence="1">
    <location>
        <begin position="147"/>
        <end position="346"/>
    </location>
</feature>
<dbReference type="InterPro" id="IPR037522">
    <property type="entry name" value="HD_GYP_dom"/>
</dbReference>
<dbReference type="PANTHER" id="PTHR43155">
    <property type="entry name" value="CYCLIC DI-GMP PHOSPHODIESTERASE PA4108-RELATED"/>
    <property type="match status" value="1"/>
</dbReference>